<dbReference type="AlphaFoldDB" id="A0A2V3TVJ2"/>
<dbReference type="InterPro" id="IPR016161">
    <property type="entry name" value="Ald_DH/histidinol_DH"/>
</dbReference>
<name>A0A2V3TVJ2_9HYPH</name>
<comment type="similarity">
    <text evidence="1">Belongs to the aldehyde dehydrogenase family.</text>
</comment>
<keyword evidence="5" id="KW-1185">Reference proteome</keyword>
<evidence type="ECO:0000256" key="2">
    <source>
        <dbReference type="ARBA" id="ARBA00023002"/>
    </source>
</evidence>
<proteinExistence type="inferred from homology"/>
<dbReference type="InterPro" id="IPR016162">
    <property type="entry name" value="Ald_DH_N"/>
</dbReference>
<dbReference type="FunFam" id="3.40.605.10:FF:000033">
    <property type="entry name" value="NAD-dependent succinate-semialdehyde dehydrogenase"/>
    <property type="match status" value="1"/>
</dbReference>
<evidence type="ECO:0000256" key="1">
    <source>
        <dbReference type="ARBA" id="ARBA00009986"/>
    </source>
</evidence>
<feature type="domain" description="Aldehyde dehydrogenase" evidence="3">
    <location>
        <begin position="13"/>
        <end position="472"/>
    </location>
</feature>
<comment type="caution">
    <text evidence="4">The sequence shown here is derived from an EMBL/GenBank/DDBJ whole genome shotgun (WGS) entry which is preliminary data.</text>
</comment>
<gene>
    <name evidence="4" type="ORF">C7450_11527</name>
</gene>
<dbReference type="InterPro" id="IPR016163">
    <property type="entry name" value="Ald_DH_C"/>
</dbReference>
<evidence type="ECO:0000313" key="5">
    <source>
        <dbReference type="Proteomes" id="UP000248021"/>
    </source>
</evidence>
<organism evidence="4 5">
    <name type="scientific">Chelatococcus asaccharovorans</name>
    <dbReference type="NCBI Taxonomy" id="28210"/>
    <lineage>
        <taxon>Bacteria</taxon>
        <taxon>Pseudomonadati</taxon>
        <taxon>Pseudomonadota</taxon>
        <taxon>Alphaproteobacteria</taxon>
        <taxon>Hyphomicrobiales</taxon>
        <taxon>Chelatococcaceae</taxon>
        <taxon>Chelatococcus</taxon>
    </lineage>
</organism>
<dbReference type="PANTHER" id="PTHR43353">
    <property type="entry name" value="SUCCINATE-SEMIALDEHYDE DEHYDROGENASE, MITOCHONDRIAL"/>
    <property type="match status" value="1"/>
</dbReference>
<dbReference type="InterPro" id="IPR050740">
    <property type="entry name" value="Aldehyde_DH_Superfamily"/>
</dbReference>
<dbReference type="SUPFAM" id="SSF53720">
    <property type="entry name" value="ALDH-like"/>
    <property type="match status" value="1"/>
</dbReference>
<dbReference type="GO" id="GO:0016620">
    <property type="term" value="F:oxidoreductase activity, acting on the aldehyde or oxo group of donors, NAD or NADP as acceptor"/>
    <property type="evidence" value="ECO:0007669"/>
    <property type="project" value="InterPro"/>
</dbReference>
<dbReference type="PANTHER" id="PTHR43353:SF5">
    <property type="entry name" value="SUCCINATE-SEMIALDEHYDE DEHYDROGENASE, MITOCHONDRIAL"/>
    <property type="match status" value="1"/>
</dbReference>
<dbReference type="Gene3D" id="3.40.605.10">
    <property type="entry name" value="Aldehyde Dehydrogenase, Chain A, domain 1"/>
    <property type="match status" value="1"/>
</dbReference>
<dbReference type="RefSeq" id="WP_110377815.1">
    <property type="nucleotide sequence ID" value="NZ_JAHBRY010000001.1"/>
</dbReference>
<accession>A0A2V3TVJ2</accession>
<keyword evidence="2" id="KW-0560">Oxidoreductase</keyword>
<protein>
    <submittedName>
        <fullName evidence="4">Succinate-semialdehyde dehydrogenase/glutarate-semialdehyde dehydrogenase</fullName>
    </submittedName>
</protein>
<sequence>MYENVQLFIAGRWREGSDGASLPVVNPADERVIGQVSVATIADLDEAAEASWRGFKAWSKVSAFERSKILRKAADLLRERADEIGRLMTLEHGKTLFESRFETVLGADIIDWYAEEGKRAYGRIIPARLTGVRQMVIKQPVGPVAAFTPWNFPINQAVRKIAGALAAGCSIVLKGPEETPRSCAELVRAFVDAGVPGDAVNLVYGVPAEISSHLIPHPLIRKITFTGSTAVGKQLASLAGAHMKRITMELGGHAPVVVMDDADVPNAVTALRTSKYRNNGQVCVSPTRFLIQDGVYDRFVATFVEQTKQIKVGNGLEEDIDVGALANDRRLSAMEVLIADATARGGKVATGGRRIGNSGFFFEPTVLTDVPTDARIMNEEPFGPVIIANRFGHIEDAIAEANRLPYGLAAYAYTRSAKSIDILSEAFESGMVSVNQQGLALPETPFGGVKDSGYGSEGGSEALEPFLNTKFVSQIGA</sequence>
<dbReference type="Proteomes" id="UP000248021">
    <property type="component" value="Unassembled WGS sequence"/>
</dbReference>
<dbReference type="FunFam" id="3.40.309.10:FF:000009">
    <property type="entry name" value="Aldehyde dehydrogenase A"/>
    <property type="match status" value="1"/>
</dbReference>
<evidence type="ECO:0000259" key="3">
    <source>
        <dbReference type="Pfam" id="PF00171"/>
    </source>
</evidence>
<dbReference type="OrthoDB" id="9812625at2"/>
<dbReference type="EMBL" id="QJJK01000015">
    <property type="protein sequence ID" value="PXW52828.1"/>
    <property type="molecule type" value="Genomic_DNA"/>
</dbReference>
<dbReference type="CDD" id="cd07103">
    <property type="entry name" value="ALDH_F5_SSADH_GabD"/>
    <property type="match status" value="1"/>
</dbReference>
<dbReference type="InterPro" id="IPR015590">
    <property type="entry name" value="Aldehyde_DH_dom"/>
</dbReference>
<dbReference type="Pfam" id="PF00171">
    <property type="entry name" value="Aldedh"/>
    <property type="match status" value="1"/>
</dbReference>
<evidence type="ECO:0000313" key="4">
    <source>
        <dbReference type="EMBL" id="PXW52828.1"/>
    </source>
</evidence>
<dbReference type="Gene3D" id="3.40.309.10">
    <property type="entry name" value="Aldehyde Dehydrogenase, Chain A, domain 2"/>
    <property type="match status" value="1"/>
</dbReference>
<reference evidence="4 5" key="1">
    <citation type="submission" date="2018-05" db="EMBL/GenBank/DDBJ databases">
        <title>Genomic Encyclopedia of Type Strains, Phase IV (KMG-IV): sequencing the most valuable type-strain genomes for metagenomic binning, comparative biology and taxonomic classification.</title>
        <authorList>
            <person name="Goeker M."/>
        </authorList>
    </citation>
    <scope>NUCLEOTIDE SEQUENCE [LARGE SCALE GENOMIC DNA]</scope>
    <source>
        <strain evidence="4 5">DSM 6462</strain>
    </source>
</reference>